<comment type="caution">
    <text evidence="2">The sequence shown here is derived from an EMBL/GenBank/DDBJ whole genome shotgun (WGS) entry which is preliminary data.</text>
</comment>
<keyword evidence="1" id="KW-0732">Signal</keyword>
<evidence type="ECO:0000256" key="1">
    <source>
        <dbReference type="SAM" id="SignalP"/>
    </source>
</evidence>
<dbReference type="InterPro" id="IPR010239">
    <property type="entry name" value="CHP02001"/>
</dbReference>
<dbReference type="Pfam" id="PF09694">
    <property type="entry name" value="Gcw_chp"/>
    <property type="match status" value="1"/>
</dbReference>
<dbReference type="Proteomes" id="UP001476282">
    <property type="component" value="Unassembled WGS sequence"/>
</dbReference>
<keyword evidence="3" id="KW-1185">Reference proteome</keyword>
<dbReference type="EMBL" id="BAABRI010000007">
    <property type="protein sequence ID" value="GAA5482313.1"/>
    <property type="molecule type" value="Genomic_DNA"/>
</dbReference>
<organism evidence="2 3">
    <name type="scientific">Haloferula sargassicola</name>
    <dbReference type="NCBI Taxonomy" id="490096"/>
    <lineage>
        <taxon>Bacteria</taxon>
        <taxon>Pseudomonadati</taxon>
        <taxon>Verrucomicrobiota</taxon>
        <taxon>Verrucomicrobiia</taxon>
        <taxon>Verrucomicrobiales</taxon>
        <taxon>Verrucomicrobiaceae</taxon>
        <taxon>Haloferula</taxon>
    </lineage>
</organism>
<dbReference type="SUPFAM" id="SSF56935">
    <property type="entry name" value="Porins"/>
    <property type="match status" value="1"/>
</dbReference>
<feature type="signal peptide" evidence="1">
    <location>
        <begin position="1"/>
        <end position="24"/>
    </location>
</feature>
<name>A0ABP9UR97_9BACT</name>
<gene>
    <name evidence="2" type="ORF">Hsar01_01531</name>
</gene>
<protein>
    <recommendedName>
        <fullName evidence="4">Outer membrane protein beta-barrel domain-containing protein</fullName>
    </recommendedName>
</protein>
<evidence type="ECO:0000313" key="3">
    <source>
        <dbReference type="Proteomes" id="UP001476282"/>
    </source>
</evidence>
<reference evidence="2 3" key="1">
    <citation type="submission" date="2024-02" db="EMBL/GenBank/DDBJ databases">
        <title>Haloferula sargassicola NBRC 104335.</title>
        <authorList>
            <person name="Ichikawa N."/>
            <person name="Katano-Makiyama Y."/>
            <person name="Hidaka K."/>
        </authorList>
    </citation>
    <scope>NUCLEOTIDE SEQUENCE [LARGE SCALE GENOMIC DNA]</scope>
    <source>
        <strain evidence="2 3">NBRC 104335</strain>
    </source>
</reference>
<accession>A0ABP9UR97</accession>
<proteinExistence type="predicted"/>
<evidence type="ECO:0008006" key="4">
    <source>
        <dbReference type="Google" id="ProtNLM"/>
    </source>
</evidence>
<dbReference type="RefSeq" id="WP_353566458.1">
    <property type="nucleotide sequence ID" value="NZ_BAABRI010000007.1"/>
</dbReference>
<evidence type="ECO:0000313" key="2">
    <source>
        <dbReference type="EMBL" id="GAA5482313.1"/>
    </source>
</evidence>
<feature type="chain" id="PRO_5045632018" description="Outer membrane protein beta-barrel domain-containing protein" evidence="1">
    <location>
        <begin position="25"/>
        <end position="260"/>
    </location>
</feature>
<sequence length="260" mass="27949">MRNYCKTVGALAAASTLVAGYASAELEGEVHVGYTNMYEFRFVDLGNDLVDAGVDVAYSMGDLSFSAGAWYATWDTDNATQATSTLLGGPAINNDELDLYGGVSYGIGDVTLELGYIYYYFPDAGANTQEVYLGASYDLPFGVSLGSTFYYDFDAFDGWYWDTSLGYTIEFNDCLSLELGAGVGFADGQGLQLSATSPTGTADGFQGWYLTAALPWEFREGVTLTPYVKYTDGDSDLITDLYATSGQEYLIGGVKLAVSF</sequence>